<sequence length="97" mass="11741">LQVINAWKWIKLVHGWKRKPFTADSPLPSDIRISVKVQLQNNYELMVDEVYECERRRQMLDQKLEHFRKTHPLLPRSLHINLSLFVCVVFSFFFEKN</sequence>
<proteinExistence type="predicted"/>
<name>A0A183EU79_9BILA</name>
<dbReference type="WBParaSite" id="GPUH_0002455001-mRNA-1">
    <property type="protein sequence ID" value="GPUH_0002455001-mRNA-1"/>
    <property type="gene ID" value="GPUH_0002455001"/>
</dbReference>
<feature type="transmembrane region" description="Helical" evidence="1">
    <location>
        <begin position="73"/>
        <end position="94"/>
    </location>
</feature>
<keyword evidence="1" id="KW-0812">Transmembrane</keyword>
<dbReference type="AlphaFoldDB" id="A0A183EU79"/>
<organism evidence="2">
    <name type="scientific">Gongylonema pulchrum</name>
    <dbReference type="NCBI Taxonomy" id="637853"/>
    <lineage>
        <taxon>Eukaryota</taxon>
        <taxon>Metazoa</taxon>
        <taxon>Ecdysozoa</taxon>
        <taxon>Nematoda</taxon>
        <taxon>Chromadorea</taxon>
        <taxon>Rhabditida</taxon>
        <taxon>Spirurina</taxon>
        <taxon>Spiruromorpha</taxon>
        <taxon>Spiruroidea</taxon>
        <taxon>Gongylonematidae</taxon>
        <taxon>Gongylonema</taxon>
    </lineage>
</organism>
<evidence type="ECO:0000313" key="2">
    <source>
        <dbReference type="WBParaSite" id="GPUH_0002455001-mRNA-1"/>
    </source>
</evidence>
<evidence type="ECO:0000256" key="1">
    <source>
        <dbReference type="SAM" id="Phobius"/>
    </source>
</evidence>
<protein>
    <submittedName>
        <fullName evidence="2">PHM7_cyt domain-containing protein</fullName>
    </submittedName>
</protein>
<keyword evidence="1" id="KW-1133">Transmembrane helix</keyword>
<keyword evidence="1" id="KW-0472">Membrane</keyword>
<reference evidence="2" key="1">
    <citation type="submission" date="2016-06" db="UniProtKB">
        <authorList>
            <consortium name="WormBaseParasite"/>
        </authorList>
    </citation>
    <scope>IDENTIFICATION</scope>
</reference>
<accession>A0A183EU79</accession>